<keyword evidence="13" id="KW-1185">Reference proteome</keyword>
<dbReference type="InterPro" id="IPR003694">
    <property type="entry name" value="NAD_synthase"/>
</dbReference>
<evidence type="ECO:0000256" key="3">
    <source>
        <dbReference type="ARBA" id="ARBA00012743"/>
    </source>
</evidence>
<evidence type="ECO:0000256" key="6">
    <source>
        <dbReference type="ARBA" id="ARBA00022741"/>
    </source>
</evidence>
<dbReference type="GO" id="GO:0004359">
    <property type="term" value="F:glutaminase activity"/>
    <property type="evidence" value="ECO:0007669"/>
    <property type="project" value="InterPro"/>
</dbReference>
<dbReference type="GO" id="GO:0009435">
    <property type="term" value="P:NAD+ biosynthetic process"/>
    <property type="evidence" value="ECO:0007669"/>
    <property type="project" value="InterPro"/>
</dbReference>
<organism evidence="12 13">
    <name type="scientific">Dissostichus eleginoides</name>
    <name type="common">Patagonian toothfish</name>
    <name type="synonym">Dissostichus amissus</name>
    <dbReference type="NCBI Taxonomy" id="100907"/>
    <lineage>
        <taxon>Eukaryota</taxon>
        <taxon>Metazoa</taxon>
        <taxon>Chordata</taxon>
        <taxon>Craniata</taxon>
        <taxon>Vertebrata</taxon>
        <taxon>Euteleostomi</taxon>
        <taxon>Actinopterygii</taxon>
        <taxon>Neopterygii</taxon>
        <taxon>Teleostei</taxon>
        <taxon>Neoteleostei</taxon>
        <taxon>Acanthomorphata</taxon>
        <taxon>Eupercaria</taxon>
        <taxon>Perciformes</taxon>
        <taxon>Notothenioidei</taxon>
        <taxon>Nototheniidae</taxon>
        <taxon>Dissostichus</taxon>
    </lineage>
</organism>
<evidence type="ECO:0000256" key="8">
    <source>
        <dbReference type="ARBA" id="ARBA00023027"/>
    </source>
</evidence>
<dbReference type="GO" id="GO:0005737">
    <property type="term" value="C:cytoplasm"/>
    <property type="evidence" value="ECO:0007669"/>
    <property type="project" value="InterPro"/>
</dbReference>
<evidence type="ECO:0000256" key="4">
    <source>
        <dbReference type="ARBA" id="ARBA00017309"/>
    </source>
</evidence>
<evidence type="ECO:0000313" key="12">
    <source>
        <dbReference type="EMBL" id="KAK1891313.1"/>
    </source>
</evidence>
<dbReference type="InterPro" id="IPR022310">
    <property type="entry name" value="NAD/GMP_synthase"/>
</dbReference>
<dbReference type="PANTHER" id="PTHR23090">
    <property type="entry name" value="NH 3 /GLUTAMINE-DEPENDENT NAD + SYNTHETASE"/>
    <property type="match status" value="1"/>
</dbReference>
<accession>A0AAD9BYE0</accession>
<dbReference type="CDD" id="cd00553">
    <property type="entry name" value="NAD_synthase"/>
    <property type="match status" value="1"/>
</dbReference>
<evidence type="ECO:0000256" key="7">
    <source>
        <dbReference type="ARBA" id="ARBA00022840"/>
    </source>
</evidence>
<comment type="similarity">
    <text evidence="2">In the C-terminal section; belongs to the NAD synthetase family.</text>
</comment>
<keyword evidence="8" id="KW-0520">NAD</keyword>
<comment type="pathway">
    <text evidence="1">Cofactor biosynthesis; NAD(+) biosynthesis; NAD(+) from deamido-NAD(+) (L-Gln route): step 1/1.</text>
</comment>
<evidence type="ECO:0000259" key="11">
    <source>
        <dbReference type="Pfam" id="PF02540"/>
    </source>
</evidence>
<feature type="domain" description="NAD/GMP synthase" evidence="11">
    <location>
        <begin position="20"/>
        <end position="112"/>
    </location>
</feature>
<dbReference type="Pfam" id="PF02540">
    <property type="entry name" value="NAD_synthase"/>
    <property type="match status" value="1"/>
</dbReference>
<dbReference type="EMBL" id="JASDAP010000015">
    <property type="protein sequence ID" value="KAK1891313.1"/>
    <property type="molecule type" value="Genomic_DNA"/>
</dbReference>
<dbReference type="GO" id="GO:0003952">
    <property type="term" value="F:NAD+ synthase (glutamine-hydrolyzing) activity"/>
    <property type="evidence" value="ECO:0007669"/>
    <property type="project" value="UniProtKB-EC"/>
</dbReference>
<dbReference type="Proteomes" id="UP001228049">
    <property type="component" value="Unassembled WGS sequence"/>
</dbReference>
<dbReference type="SUPFAM" id="SSF52402">
    <property type="entry name" value="Adenine nucleotide alpha hydrolases-like"/>
    <property type="match status" value="1"/>
</dbReference>
<evidence type="ECO:0000256" key="9">
    <source>
        <dbReference type="ARBA" id="ARBA00030681"/>
    </source>
</evidence>
<gene>
    <name evidence="12" type="ORF">KUDE01_010141</name>
</gene>
<name>A0AAD9BYE0_DISEL</name>
<protein>
    <recommendedName>
        <fullName evidence="4">Glutamine-dependent NAD(+) synthetase</fullName>
        <ecNumber evidence="3">6.3.5.1</ecNumber>
    </recommendedName>
    <alternativeName>
        <fullName evidence="9">NAD(+) synthase [glutamine-hydrolyzing]</fullName>
    </alternativeName>
</protein>
<feature type="region of interest" description="Disordered" evidence="10">
    <location>
        <begin position="248"/>
        <end position="270"/>
    </location>
</feature>
<proteinExistence type="inferred from homology"/>
<dbReference type="AlphaFoldDB" id="A0AAD9BYE0"/>
<evidence type="ECO:0000313" key="13">
    <source>
        <dbReference type="Proteomes" id="UP001228049"/>
    </source>
</evidence>
<evidence type="ECO:0000256" key="10">
    <source>
        <dbReference type="SAM" id="MobiDB-lite"/>
    </source>
</evidence>
<dbReference type="FunFam" id="3.40.50.620:FF:000036">
    <property type="entry name" value="Glutamine-dependent NAD(+) synthetase"/>
    <property type="match status" value="1"/>
</dbReference>
<dbReference type="Gene3D" id="3.40.50.620">
    <property type="entry name" value="HUPs"/>
    <property type="match status" value="1"/>
</dbReference>
<keyword evidence="7" id="KW-0067">ATP-binding</keyword>
<keyword evidence="6" id="KW-0547">Nucleotide-binding</keyword>
<reference evidence="12" key="1">
    <citation type="submission" date="2023-04" db="EMBL/GenBank/DDBJ databases">
        <title>Chromosome-level genome of Chaenocephalus aceratus.</title>
        <authorList>
            <person name="Park H."/>
        </authorList>
    </citation>
    <scope>NUCLEOTIDE SEQUENCE</scope>
    <source>
        <strain evidence="12">DE</strain>
        <tissue evidence="12">Muscle</tissue>
    </source>
</reference>
<evidence type="ECO:0000256" key="2">
    <source>
        <dbReference type="ARBA" id="ARBA00007145"/>
    </source>
</evidence>
<dbReference type="EC" id="6.3.5.1" evidence="3"/>
<comment type="caution">
    <text evidence="12">The sequence shown here is derived from an EMBL/GenBank/DDBJ whole genome shotgun (WGS) entry which is preliminary data.</text>
</comment>
<dbReference type="InterPro" id="IPR014729">
    <property type="entry name" value="Rossmann-like_a/b/a_fold"/>
</dbReference>
<dbReference type="GO" id="GO:0005524">
    <property type="term" value="F:ATP binding"/>
    <property type="evidence" value="ECO:0007669"/>
    <property type="project" value="UniProtKB-KW"/>
</dbReference>
<keyword evidence="5" id="KW-0436">Ligase</keyword>
<dbReference type="PANTHER" id="PTHR23090:SF9">
    <property type="entry name" value="GLUTAMINE-DEPENDENT NAD(+) SYNTHETASE"/>
    <property type="match status" value="1"/>
</dbReference>
<evidence type="ECO:0000256" key="5">
    <source>
        <dbReference type="ARBA" id="ARBA00022598"/>
    </source>
</evidence>
<evidence type="ECO:0000256" key="1">
    <source>
        <dbReference type="ARBA" id="ARBA00005188"/>
    </source>
</evidence>
<sequence>MVLAYLFAQLGLWARGKPGGLLVLGSANVDESLTGYFTKYDCSSADINPIGGISKTDLKSFLLFCVEHFHLPALRGILAAPPTAELEPLTDGQVSQTDEADMGMTYSELSVIGRLRKISKCGPFSMFCKLIHTWKDMLSPTEVAQKVKHFFRMYSMNRHKMTTVTPSYHAESYSPDDNRFDLRPFLYNTHWSWQFRCIDKQTLRLVNDDEDDMESIAVKASKQIIQDVKNIDMDKGHYNISINKDMIKESSSEEGEEQTNPKINRIPKDSPDIPYDIDIHRYQGPKQPPMPPDEATKAVCSLKSLAHQVVVVTRASEADLSFLQEVLTQDNCPEYHGYNTKHSREQGTLPQAKTKVLYLPLIDMKPSDPDTMMTAMARLQELTSETGSLMAESGLSSVLSEVFGGVAKMLNGKKFPQNVRALRMMAEEVLRSVIMDGHFQKADDLMRALDQIASQSRTATLWVEVLVKPVLLMMSYIRAEREGDWLLHLTTFRKMLPYYFAAGHVNYARYGLYYLRSMEKLPPHVQGYFLQGQHVTRHIRGIWNGLWSDQFIESTFMRYGHSAGGIIGITLKPEALKIWALSQPINI</sequence>